<evidence type="ECO:0000313" key="1">
    <source>
        <dbReference type="EMBL" id="EJK60676.1"/>
    </source>
</evidence>
<organism evidence="1 2">
    <name type="scientific">Thalassiosira oceanica</name>
    <name type="common">Marine diatom</name>
    <dbReference type="NCBI Taxonomy" id="159749"/>
    <lineage>
        <taxon>Eukaryota</taxon>
        <taxon>Sar</taxon>
        <taxon>Stramenopiles</taxon>
        <taxon>Ochrophyta</taxon>
        <taxon>Bacillariophyta</taxon>
        <taxon>Coscinodiscophyceae</taxon>
        <taxon>Thalassiosirophycidae</taxon>
        <taxon>Thalassiosirales</taxon>
        <taxon>Thalassiosiraceae</taxon>
        <taxon>Thalassiosira</taxon>
    </lineage>
</organism>
<comment type="caution">
    <text evidence="1">The sequence shown here is derived from an EMBL/GenBank/DDBJ whole genome shotgun (WGS) entry which is preliminary data.</text>
</comment>
<accession>K0SI61</accession>
<sequence length="192" mass="21172">MQVTSRSLNLFLYLHHRGRVTSAFKVRRESAKPHPDGAPAKSPFSPLLPVILGLIPPLLPLFPPPPVPLAPRRSVDIAPSLHPLVLPPLLHVQHPLRDVAPAQPHHVRHAPKPVEVCLGEQRPARGAAGPAYAVDVRVVDHEVDPLEVKSTPHTTRSVQMSTQVSPLRNLWTLSSRCPWDRPAWTTSTRIPS</sequence>
<evidence type="ECO:0000313" key="2">
    <source>
        <dbReference type="Proteomes" id="UP000266841"/>
    </source>
</evidence>
<proteinExistence type="predicted"/>
<reference evidence="1 2" key="1">
    <citation type="journal article" date="2012" name="Genome Biol.">
        <title>Genome and low-iron response of an oceanic diatom adapted to chronic iron limitation.</title>
        <authorList>
            <person name="Lommer M."/>
            <person name="Specht M."/>
            <person name="Roy A.S."/>
            <person name="Kraemer L."/>
            <person name="Andreson R."/>
            <person name="Gutowska M.A."/>
            <person name="Wolf J."/>
            <person name="Bergner S.V."/>
            <person name="Schilhabel M.B."/>
            <person name="Klostermeier U.C."/>
            <person name="Beiko R.G."/>
            <person name="Rosenstiel P."/>
            <person name="Hippler M."/>
            <person name="Laroche J."/>
        </authorList>
    </citation>
    <scope>NUCLEOTIDE SEQUENCE [LARGE SCALE GENOMIC DNA]</scope>
    <source>
        <strain evidence="1 2">CCMP1005</strain>
    </source>
</reference>
<dbReference type="EMBL" id="AGNL01020791">
    <property type="protein sequence ID" value="EJK60676.1"/>
    <property type="molecule type" value="Genomic_DNA"/>
</dbReference>
<dbReference type="AlphaFoldDB" id="K0SI61"/>
<protein>
    <submittedName>
        <fullName evidence="1">Uncharacterized protein</fullName>
    </submittedName>
</protein>
<name>K0SI61_THAOC</name>
<gene>
    <name evidence="1" type="ORF">THAOC_18928</name>
</gene>
<keyword evidence="2" id="KW-1185">Reference proteome</keyword>
<dbReference type="Proteomes" id="UP000266841">
    <property type="component" value="Unassembled WGS sequence"/>
</dbReference>